<dbReference type="InterPro" id="IPR009951">
    <property type="entry name" value="Host-nuc_inhib_Gam"/>
</dbReference>
<keyword evidence="2" id="KW-1185">Reference proteome</keyword>
<organism evidence="1 2">
    <name type="scientific">Brevibacillus ruminantium</name>
    <dbReference type="NCBI Taxonomy" id="2950604"/>
    <lineage>
        <taxon>Bacteria</taxon>
        <taxon>Bacillati</taxon>
        <taxon>Bacillota</taxon>
        <taxon>Bacilli</taxon>
        <taxon>Bacillales</taxon>
        <taxon>Paenibacillaceae</taxon>
        <taxon>Brevibacillus</taxon>
    </lineage>
</organism>
<protein>
    <submittedName>
        <fullName evidence="1">Host-nuclease inhibitor Gam family protein</fullName>
    </submittedName>
</protein>
<sequence length="188" mass="21759">MNALEQMELDELQELVFQLSEAEVKQRFRIDSFDSLNWALRKLAALEAKRKENEALAKKEYERIKAWEEKMTKGIEEHKQFFTSLIEEYARSQRAADPKWKASTPYGKVGFRKQQPKWMYDEQKALESVESTGLDKFIRVKKELDKVALKASAKVLEDGRVIDTETGVFIEGVSVAEQPEALKVEVVE</sequence>
<gene>
    <name evidence="1" type="ORF">NDK47_24280</name>
</gene>
<accession>A0ABY4WEN8</accession>
<dbReference type="Proteomes" id="UP001056500">
    <property type="component" value="Chromosome"/>
</dbReference>
<evidence type="ECO:0000313" key="1">
    <source>
        <dbReference type="EMBL" id="USG65204.1"/>
    </source>
</evidence>
<reference evidence="1" key="1">
    <citation type="submission" date="2022-06" db="EMBL/GenBank/DDBJ databases">
        <title>Genome sequencing of Brevibacillus sp. BB3-R1.</title>
        <authorList>
            <person name="Heo J."/>
            <person name="Lee D."/>
            <person name="Won M."/>
            <person name="Han B.-H."/>
            <person name="Hong S.-B."/>
            <person name="Kwon S.-W."/>
        </authorList>
    </citation>
    <scope>NUCLEOTIDE SEQUENCE</scope>
    <source>
        <strain evidence="1">BB3-R1</strain>
    </source>
</reference>
<proteinExistence type="predicted"/>
<dbReference type="SUPFAM" id="SSF161266">
    <property type="entry name" value="Gam-like"/>
    <property type="match status" value="1"/>
</dbReference>
<evidence type="ECO:0000313" key="2">
    <source>
        <dbReference type="Proteomes" id="UP001056500"/>
    </source>
</evidence>
<dbReference type="EMBL" id="CP098755">
    <property type="protein sequence ID" value="USG65204.1"/>
    <property type="molecule type" value="Genomic_DNA"/>
</dbReference>
<name>A0ABY4WEN8_9BACL</name>
<dbReference type="Pfam" id="PF07352">
    <property type="entry name" value="Phage_Mu_Gam"/>
    <property type="match status" value="1"/>
</dbReference>
<dbReference type="RefSeq" id="WP_251872299.1">
    <property type="nucleotide sequence ID" value="NZ_CP098755.1"/>
</dbReference>